<evidence type="ECO:0000313" key="3">
    <source>
        <dbReference type="Proteomes" id="UP001431783"/>
    </source>
</evidence>
<evidence type="ECO:0008006" key="4">
    <source>
        <dbReference type="Google" id="ProtNLM"/>
    </source>
</evidence>
<gene>
    <name evidence="2" type="ORF">WA026_019969</name>
</gene>
<feature type="region of interest" description="Disordered" evidence="1">
    <location>
        <begin position="1"/>
        <end position="23"/>
    </location>
</feature>
<dbReference type="Proteomes" id="UP001431783">
    <property type="component" value="Unassembled WGS sequence"/>
</dbReference>
<accession>A0AAW1UV88</accession>
<reference evidence="2 3" key="1">
    <citation type="submission" date="2023-03" db="EMBL/GenBank/DDBJ databases">
        <title>Genome insight into feeding habits of ladybird beetles.</title>
        <authorList>
            <person name="Li H.-S."/>
            <person name="Huang Y.-H."/>
            <person name="Pang H."/>
        </authorList>
    </citation>
    <scope>NUCLEOTIDE SEQUENCE [LARGE SCALE GENOMIC DNA]</scope>
    <source>
        <strain evidence="2">SYSU_2023b</strain>
        <tissue evidence="2">Whole body</tissue>
    </source>
</reference>
<proteinExistence type="predicted"/>
<dbReference type="EMBL" id="JARQZJ010000104">
    <property type="protein sequence ID" value="KAK9887044.1"/>
    <property type="molecule type" value="Genomic_DNA"/>
</dbReference>
<evidence type="ECO:0000313" key="2">
    <source>
        <dbReference type="EMBL" id="KAK9887044.1"/>
    </source>
</evidence>
<comment type="caution">
    <text evidence="2">The sequence shown here is derived from an EMBL/GenBank/DDBJ whole genome shotgun (WGS) entry which is preliminary data.</text>
</comment>
<evidence type="ECO:0000256" key="1">
    <source>
        <dbReference type="SAM" id="MobiDB-lite"/>
    </source>
</evidence>
<dbReference type="AlphaFoldDB" id="A0AAW1UV88"/>
<protein>
    <recommendedName>
        <fullName evidence="4">Kinetochore protein SPC25</fullName>
    </recommendedName>
</protein>
<organism evidence="2 3">
    <name type="scientific">Henosepilachna vigintioctopunctata</name>
    <dbReference type="NCBI Taxonomy" id="420089"/>
    <lineage>
        <taxon>Eukaryota</taxon>
        <taxon>Metazoa</taxon>
        <taxon>Ecdysozoa</taxon>
        <taxon>Arthropoda</taxon>
        <taxon>Hexapoda</taxon>
        <taxon>Insecta</taxon>
        <taxon>Pterygota</taxon>
        <taxon>Neoptera</taxon>
        <taxon>Endopterygota</taxon>
        <taxon>Coleoptera</taxon>
        <taxon>Polyphaga</taxon>
        <taxon>Cucujiformia</taxon>
        <taxon>Coccinelloidea</taxon>
        <taxon>Coccinellidae</taxon>
        <taxon>Epilachninae</taxon>
        <taxon>Epilachnini</taxon>
        <taxon>Henosepilachna</taxon>
    </lineage>
</organism>
<sequence length="234" mass="27299">MESNISNLSIRWNNSNSSSSNDAESFSLETELNKKRNFEDQNLKQFKLITSNLTSRYDKFMSKVNSTETYSQYFSAPQAEHYTDKCSKLKYVLEELEMRKTVRNLEEKLKSNLLRNQIISDEVLSLKEKKDVTGKALSIAKKYYSSVWGFNVDIENPLEDRFTCIINFGFASNLYPLKFLIDRNNRDVIDWDGSSLLTIEEETEMKERFSGVDNYLPQVLSELRLILLNKIKMS</sequence>
<name>A0AAW1UV88_9CUCU</name>
<keyword evidence="3" id="KW-1185">Reference proteome</keyword>